<evidence type="ECO:0000313" key="3">
    <source>
        <dbReference type="Proteomes" id="UP000189701"/>
    </source>
</evidence>
<dbReference type="PANTHER" id="PTHR36617:SF15">
    <property type="entry name" value="REVERSE TRANSCRIPTASE ZINC-BINDING DOMAIN-CONTAINING PROTEIN"/>
    <property type="match status" value="1"/>
</dbReference>
<evidence type="ECO:0000256" key="1">
    <source>
        <dbReference type="SAM" id="MobiDB-lite"/>
    </source>
</evidence>
<reference evidence="4" key="2">
    <citation type="submission" date="2025-08" db="UniProtKB">
        <authorList>
            <consortium name="RefSeq"/>
        </authorList>
    </citation>
    <scope>IDENTIFICATION</scope>
    <source>
        <tissue evidence="4">Leaf</tissue>
    </source>
</reference>
<dbReference type="Pfam" id="PF13966">
    <property type="entry name" value="zf-RVT"/>
    <property type="match status" value="1"/>
</dbReference>
<name>A0A1U7XSJ8_NICSY</name>
<dbReference type="PANTHER" id="PTHR36617">
    <property type="entry name" value="PROTEIN, PUTATIVE-RELATED"/>
    <property type="match status" value="1"/>
</dbReference>
<dbReference type="RefSeq" id="XP_009789470.1">
    <property type="nucleotide sequence ID" value="XM_009791168.1"/>
</dbReference>
<feature type="region of interest" description="Disordered" evidence="1">
    <location>
        <begin position="285"/>
        <end position="305"/>
    </location>
</feature>
<dbReference type="STRING" id="4096.A0A1U7XSJ8"/>
<organism evidence="3 4">
    <name type="scientific">Nicotiana sylvestris</name>
    <name type="common">Wood tobacco</name>
    <name type="synonym">South American tobacco</name>
    <dbReference type="NCBI Taxonomy" id="4096"/>
    <lineage>
        <taxon>Eukaryota</taxon>
        <taxon>Viridiplantae</taxon>
        <taxon>Streptophyta</taxon>
        <taxon>Embryophyta</taxon>
        <taxon>Tracheophyta</taxon>
        <taxon>Spermatophyta</taxon>
        <taxon>Magnoliopsida</taxon>
        <taxon>eudicotyledons</taxon>
        <taxon>Gunneridae</taxon>
        <taxon>Pentapetalae</taxon>
        <taxon>asterids</taxon>
        <taxon>lamiids</taxon>
        <taxon>Solanales</taxon>
        <taxon>Solanaceae</taxon>
        <taxon>Nicotianoideae</taxon>
        <taxon>Nicotianeae</taxon>
        <taxon>Nicotiana</taxon>
    </lineage>
</organism>
<dbReference type="eggNOG" id="KOG1075">
    <property type="taxonomic scope" value="Eukaryota"/>
</dbReference>
<evidence type="ECO:0000259" key="2">
    <source>
        <dbReference type="Pfam" id="PF13966"/>
    </source>
</evidence>
<gene>
    <name evidence="4" type="primary">LOC104237089</name>
</gene>
<keyword evidence="3" id="KW-1185">Reference proteome</keyword>
<reference evidence="3" key="1">
    <citation type="journal article" date="2013" name="Genome Biol.">
        <title>Reference genomes and transcriptomes of Nicotiana sylvestris and Nicotiana tomentosiformis.</title>
        <authorList>
            <person name="Sierro N."/>
            <person name="Battey J.N."/>
            <person name="Ouadi S."/>
            <person name="Bovet L."/>
            <person name="Goepfert S."/>
            <person name="Bakaher N."/>
            <person name="Peitsch M.C."/>
            <person name="Ivanov N.V."/>
        </authorList>
    </citation>
    <scope>NUCLEOTIDE SEQUENCE [LARGE SCALE GENOMIC DNA]</scope>
</reference>
<protein>
    <submittedName>
        <fullName evidence="4">Uncharacterized protein LOC104237089</fullName>
    </submittedName>
</protein>
<dbReference type="InterPro" id="IPR026960">
    <property type="entry name" value="RVT-Znf"/>
</dbReference>
<evidence type="ECO:0000313" key="4">
    <source>
        <dbReference type="RefSeq" id="XP_009789470.1"/>
    </source>
</evidence>
<accession>A0A1U7XSJ8</accession>
<sequence>MEHVKFWKDKWLGNFTLQETFPTLFHLATNPNSTVAHNRSNNTWEVLFRRNIQDWEIEEVLDLLGRLANCTVSIQHTDNLRWGTSKEGAYTVKAGYNKLCALNEVIDMWPWKLIWKTKMPTKVSCFAWTTLKGAILTQDNLCRRSFQIVNRCHMCKLNSESINHLFLHCTVAIDLWHMFFSIFGISWTLPQNIKEAVESWSFWKVSKAIKSIWKMVPGVSLEGSKEKVIKSTYNEKAFEIMNFAMENEKWVRKIELEPMPPTQFAGSTARYYFLVVACKGNYTSNKASPAASNPITSSTGDSDPE</sequence>
<dbReference type="AlphaFoldDB" id="A0A1U7XSJ8"/>
<feature type="domain" description="Reverse transcriptase zinc-binding" evidence="2">
    <location>
        <begin position="90"/>
        <end position="176"/>
    </location>
</feature>
<dbReference type="OrthoDB" id="1210636at2759"/>
<dbReference type="Proteomes" id="UP000189701">
    <property type="component" value="Unplaced"/>
</dbReference>
<proteinExistence type="predicted"/>